<reference evidence="1 2" key="1">
    <citation type="submission" date="2021-03" db="EMBL/GenBank/DDBJ databases">
        <title>Genomic Encyclopedia of Type Strains, Phase IV (KMG-IV): sequencing the most valuable type-strain genomes for metagenomic binning, comparative biology and taxonomic classification.</title>
        <authorList>
            <person name="Goeker M."/>
        </authorList>
    </citation>
    <scope>NUCLEOTIDE SEQUENCE [LARGE SCALE GENOMIC DNA]</scope>
    <source>
        <strain evidence="1 2">DSM 24950</strain>
    </source>
</reference>
<name>A0ABS4IAC7_9BACL</name>
<gene>
    <name evidence="1" type="ORF">J2Z65_006576</name>
</gene>
<evidence type="ECO:0000313" key="1">
    <source>
        <dbReference type="EMBL" id="MBP1967311.1"/>
    </source>
</evidence>
<evidence type="ECO:0000313" key="2">
    <source>
        <dbReference type="Proteomes" id="UP001519344"/>
    </source>
</evidence>
<accession>A0ABS4IAC7</accession>
<dbReference type="RefSeq" id="WP_275691068.1">
    <property type="nucleotide sequence ID" value="NZ_JAAOZR010000034.1"/>
</dbReference>
<protein>
    <submittedName>
        <fullName evidence="1">Uncharacterized protein</fullName>
    </submittedName>
</protein>
<dbReference type="EMBL" id="JAGGKV010000032">
    <property type="protein sequence ID" value="MBP1967311.1"/>
    <property type="molecule type" value="Genomic_DNA"/>
</dbReference>
<organism evidence="1 2">
    <name type="scientific">Paenibacillus aceris</name>
    <dbReference type="NCBI Taxonomy" id="869555"/>
    <lineage>
        <taxon>Bacteria</taxon>
        <taxon>Bacillati</taxon>
        <taxon>Bacillota</taxon>
        <taxon>Bacilli</taxon>
        <taxon>Bacillales</taxon>
        <taxon>Paenibacillaceae</taxon>
        <taxon>Paenibacillus</taxon>
    </lineage>
</organism>
<keyword evidence="2" id="KW-1185">Reference proteome</keyword>
<dbReference type="Proteomes" id="UP001519344">
    <property type="component" value="Unassembled WGS sequence"/>
</dbReference>
<proteinExistence type="predicted"/>
<comment type="caution">
    <text evidence="1">The sequence shown here is derived from an EMBL/GenBank/DDBJ whole genome shotgun (WGS) entry which is preliminary data.</text>
</comment>
<sequence length="42" mass="5349">MLSNPYQLWQEWGWRKWEKHEHKELTIRIGTPTWLTKREKVK</sequence>